<comment type="subcellular location">
    <subcellularLocation>
        <location evidence="1">Nucleus</location>
    </subcellularLocation>
</comment>
<dbReference type="GO" id="GO:0003677">
    <property type="term" value="F:DNA binding"/>
    <property type="evidence" value="ECO:0007669"/>
    <property type="project" value="InterPro"/>
</dbReference>
<reference evidence="5" key="3">
    <citation type="submission" date="2025-09" db="UniProtKB">
        <authorList>
            <consortium name="Ensembl"/>
        </authorList>
    </citation>
    <scope>IDENTIFICATION</scope>
</reference>
<proteinExistence type="predicted"/>
<feature type="compositionally biased region" description="Pro residues" evidence="2">
    <location>
        <begin position="176"/>
        <end position="189"/>
    </location>
</feature>
<feature type="region of interest" description="Disordered" evidence="2">
    <location>
        <begin position="146"/>
        <end position="195"/>
    </location>
</feature>
<dbReference type="GO" id="GO:0005667">
    <property type="term" value="C:transcription regulator complex"/>
    <property type="evidence" value="ECO:0007669"/>
    <property type="project" value="TreeGrafter"/>
</dbReference>
<reference evidence="5" key="2">
    <citation type="submission" date="2025-08" db="UniProtKB">
        <authorList>
            <consortium name="Ensembl"/>
        </authorList>
    </citation>
    <scope>IDENTIFICATION</scope>
</reference>
<keyword evidence="6" id="KW-1185">Reference proteome</keyword>
<organism evidence="5 6">
    <name type="scientific">Gouania willdenowi</name>
    <name type="common">Blunt-snouted clingfish</name>
    <name type="synonym">Lepadogaster willdenowi</name>
    <dbReference type="NCBI Taxonomy" id="441366"/>
    <lineage>
        <taxon>Eukaryota</taxon>
        <taxon>Metazoa</taxon>
        <taxon>Chordata</taxon>
        <taxon>Craniata</taxon>
        <taxon>Vertebrata</taxon>
        <taxon>Euteleostomi</taxon>
        <taxon>Actinopterygii</taxon>
        <taxon>Neopterygii</taxon>
        <taxon>Teleostei</taxon>
        <taxon>Neoteleostei</taxon>
        <taxon>Acanthomorphata</taxon>
        <taxon>Ovalentaria</taxon>
        <taxon>Blenniimorphae</taxon>
        <taxon>Blenniiformes</taxon>
        <taxon>Gobiesocoidei</taxon>
        <taxon>Gobiesocidae</taxon>
        <taxon>Gobiesocinae</taxon>
        <taxon>Gouania</taxon>
    </lineage>
</organism>
<feature type="domain" description="BESS" evidence="4">
    <location>
        <begin position="191"/>
        <end position="230"/>
    </location>
</feature>
<dbReference type="OrthoDB" id="5803771at2759"/>
<dbReference type="RefSeq" id="XP_028320033.1">
    <property type="nucleotide sequence ID" value="XM_028464232.1"/>
</dbReference>
<dbReference type="Pfam" id="PF10545">
    <property type="entry name" value="MADF_DNA_bdg"/>
    <property type="match status" value="1"/>
</dbReference>
<keyword evidence="1" id="KW-0539">Nucleus</keyword>
<evidence type="ECO:0000256" key="2">
    <source>
        <dbReference type="SAM" id="MobiDB-lite"/>
    </source>
</evidence>
<dbReference type="InterPro" id="IPR039353">
    <property type="entry name" value="TF_Adf1"/>
</dbReference>
<dbReference type="PANTHER" id="PTHR12243">
    <property type="entry name" value="MADF DOMAIN TRANSCRIPTION FACTOR"/>
    <property type="match status" value="1"/>
</dbReference>
<dbReference type="PROSITE" id="PS51031">
    <property type="entry name" value="BESS"/>
    <property type="match status" value="1"/>
</dbReference>
<reference evidence="5" key="1">
    <citation type="submission" date="2020-06" db="EMBL/GenBank/DDBJ databases">
        <authorList>
            <consortium name="Wellcome Sanger Institute Data Sharing"/>
        </authorList>
    </citation>
    <scope>NUCLEOTIDE SEQUENCE [LARGE SCALE GENOMIC DNA]</scope>
</reference>
<gene>
    <name evidence="5" type="primary">LOC114474159</name>
</gene>
<dbReference type="GO" id="GO:0005634">
    <property type="term" value="C:nucleus"/>
    <property type="evidence" value="ECO:0007669"/>
    <property type="project" value="UniProtKB-SubCell"/>
</dbReference>
<dbReference type="AlphaFoldDB" id="A0A8C5H290"/>
<feature type="domain" description="MADF" evidence="3">
    <location>
        <begin position="40"/>
        <end position="127"/>
    </location>
</feature>
<evidence type="ECO:0000313" key="6">
    <source>
        <dbReference type="Proteomes" id="UP000694680"/>
    </source>
</evidence>
<accession>A0A8C5H290</accession>
<name>A0A8C5H290_GOUWI</name>
<sequence length="238" mass="27570">MRVAQARKPIRFLVVNDVRPSRGGTETALFNSPISNMEAKLIVAVCLHPGLYDTDNFFYGDRTRKDLAWRKISEQVGVAEDVCRKKWKRLRNTYIKERRKNEDRRRGSTSKRWKYSALMSFLDPFVSPRETSSNMVQWVEEDGTAEYGQPLESRGKRAKKRSSQVSQNEVEQVLRTPPPSPPSPPPPPASQTEDEMFLRGLLPALQKVPQEFKEYAKFQIHKIIFDLQPVKQNLKQHD</sequence>
<evidence type="ECO:0000256" key="1">
    <source>
        <dbReference type="PROSITE-ProRule" id="PRU00371"/>
    </source>
</evidence>
<dbReference type="PROSITE" id="PS51029">
    <property type="entry name" value="MADF"/>
    <property type="match status" value="1"/>
</dbReference>
<protein>
    <submittedName>
        <fullName evidence="5">Uncharacterized LOC114474159</fullName>
    </submittedName>
</protein>
<evidence type="ECO:0000313" key="5">
    <source>
        <dbReference type="Ensembl" id="ENSGWIP00000038512.1"/>
    </source>
</evidence>
<dbReference type="Ensembl" id="ENSGWIT00000041925.1">
    <property type="protein sequence ID" value="ENSGWIP00000038512.1"/>
    <property type="gene ID" value="ENSGWIG00000019699.1"/>
</dbReference>
<dbReference type="InterPro" id="IPR004210">
    <property type="entry name" value="BESS_motif"/>
</dbReference>
<dbReference type="Proteomes" id="UP000694680">
    <property type="component" value="Chromosome 13"/>
</dbReference>
<evidence type="ECO:0000259" key="4">
    <source>
        <dbReference type="PROSITE" id="PS51031"/>
    </source>
</evidence>
<evidence type="ECO:0000259" key="3">
    <source>
        <dbReference type="PROSITE" id="PS51029"/>
    </source>
</evidence>
<dbReference type="InterPro" id="IPR006578">
    <property type="entry name" value="MADF-dom"/>
</dbReference>
<dbReference type="PANTHER" id="PTHR12243:SF48">
    <property type="entry name" value="MADF DOMAIN-CONTAINING PROTEIN"/>
    <property type="match status" value="1"/>
</dbReference>
<dbReference type="GeneID" id="114474159"/>
<dbReference type="SMART" id="SM00595">
    <property type="entry name" value="MADF"/>
    <property type="match status" value="1"/>
</dbReference>
<dbReference type="GO" id="GO:0006357">
    <property type="term" value="P:regulation of transcription by RNA polymerase II"/>
    <property type="evidence" value="ECO:0007669"/>
    <property type="project" value="TreeGrafter"/>
</dbReference>